<dbReference type="InterPro" id="IPR051207">
    <property type="entry name" value="ComplexI_NDUFA9_subunit"/>
</dbReference>
<reference evidence="3" key="1">
    <citation type="journal article" date="2014" name="Int. J. Syst. Evol. Microbiol.">
        <title>Complete genome sequence of Corynebacterium casei LMG S-19264T (=DSM 44701T), isolated from a smear-ripened cheese.</title>
        <authorList>
            <consortium name="US DOE Joint Genome Institute (JGI-PGF)"/>
            <person name="Walter F."/>
            <person name="Albersmeier A."/>
            <person name="Kalinowski J."/>
            <person name="Ruckert C."/>
        </authorList>
    </citation>
    <scope>NUCLEOTIDE SEQUENCE</scope>
    <source>
        <strain evidence="3">VKM Ac-1401</strain>
    </source>
</reference>
<dbReference type="Proteomes" id="UP001142372">
    <property type="component" value="Unassembled WGS sequence"/>
</dbReference>
<organism evidence="3 4">
    <name type="scientific">Leifsonia poae</name>
    <dbReference type="NCBI Taxonomy" id="110933"/>
    <lineage>
        <taxon>Bacteria</taxon>
        <taxon>Bacillati</taxon>
        <taxon>Actinomycetota</taxon>
        <taxon>Actinomycetes</taxon>
        <taxon>Micrococcales</taxon>
        <taxon>Microbacteriaceae</taxon>
        <taxon>Leifsonia</taxon>
    </lineage>
</organism>
<dbReference type="Pfam" id="PF13460">
    <property type="entry name" value="NAD_binding_10"/>
    <property type="match status" value="1"/>
</dbReference>
<dbReference type="AlphaFoldDB" id="A0A9W6LZK8"/>
<dbReference type="PANTHER" id="PTHR12126:SF11">
    <property type="entry name" value="NADH DEHYDROGENASE [UBIQUINONE] 1 ALPHA SUBCOMPLEX SUBUNIT 9, MITOCHONDRIAL"/>
    <property type="match status" value="1"/>
</dbReference>
<dbReference type="RefSeq" id="WP_271176988.1">
    <property type="nucleotide sequence ID" value="NZ_BAAAJO010000005.1"/>
</dbReference>
<dbReference type="PANTHER" id="PTHR12126">
    <property type="entry name" value="NADH-UBIQUINONE OXIDOREDUCTASE 39 KDA SUBUNIT-RELATED"/>
    <property type="match status" value="1"/>
</dbReference>
<evidence type="ECO:0000313" key="4">
    <source>
        <dbReference type="Proteomes" id="UP001142372"/>
    </source>
</evidence>
<reference evidence="3" key="2">
    <citation type="submission" date="2023-01" db="EMBL/GenBank/DDBJ databases">
        <authorList>
            <person name="Sun Q."/>
            <person name="Evtushenko L."/>
        </authorList>
    </citation>
    <scope>NUCLEOTIDE SEQUENCE</scope>
    <source>
        <strain evidence="3">VKM Ac-1401</strain>
    </source>
</reference>
<dbReference type="Gene3D" id="3.40.50.720">
    <property type="entry name" value="NAD(P)-binding Rossmann-like Domain"/>
    <property type="match status" value="1"/>
</dbReference>
<comment type="caution">
    <text evidence="3">The sequence shown here is derived from an EMBL/GenBank/DDBJ whole genome shotgun (WGS) entry which is preliminary data.</text>
</comment>
<evidence type="ECO:0000256" key="1">
    <source>
        <dbReference type="SAM" id="MobiDB-lite"/>
    </source>
</evidence>
<dbReference type="SUPFAM" id="SSF51735">
    <property type="entry name" value="NAD(P)-binding Rossmann-fold domains"/>
    <property type="match status" value="1"/>
</dbReference>
<evidence type="ECO:0000259" key="2">
    <source>
        <dbReference type="Pfam" id="PF13460"/>
    </source>
</evidence>
<dbReference type="EMBL" id="BSEN01000006">
    <property type="protein sequence ID" value="GLJ76333.1"/>
    <property type="molecule type" value="Genomic_DNA"/>
</dbReference>
<evidence type="ECO:0000313" key="3">
    <source>
        <dbReference type="EMBL" id="GLJ76333.1"/>
    </source>
</evidence>
<accession>A0A9W6LZK8</accession>
<proteinExistence type="predicted"/>
<sequence length="278" mass="28923">MNAPILVTGGTGTIGRRVVPLLTAVGREVRILSRHPEQDAPGIRHVGGDTVAGTGLADALSGVRTVLHLAGGAKGDDVAARNLAAAALSAGVEHLILISVVGADRMPIGYFRAKAEAERTIVESGVPWTVLRAAQLHEFVLPIVRGLARLPITPVPTGLRFEPVHVDEVAARLAAVALGTPAGRAPDIAGPEVLGVAELVAAYTELLGTRRARRPHLPVRLPGAVGRAYRAGDNLAGGSAIRGERGWAEFLAEQAAIGTPRTGPIENPKPRIENSQQK</sequence>
<feature type="domain" description="NAD(P)-binding" evidence="2">
    <location>
        <begin position="9"/>
        <end position="137"/>
    </location>
</feature>
<name>A0A9W6LZK8_9MICO</name>
<feature type="region of interest" description="Disordered" evidence="1">
    <location>
        <begin position="258"/>
        <end position="278"/>
    </location>
</feature>
<dbReference type="InterPro" id="IPR036291">
    <property type="entry name" value="NAD(P)-bd_dom_sf"/>
</dbReference>
<keyword evidence="4" id="KW-1185">Reference proteome</keyword>
<gene>
    <name evidence="3" type="ORF">GCM10017584_19070</name>
</gene>
<dbReference type="GO" id="GO:0044877">
    <property type="term" value="F:protein-containing complex binding"/>
    <property type="evidence" value="ECO:0007669"/>
    <property type="project" value="TreeGrafter"/>
</dbReference>
<dbReference type="InterPro" id="IPR016040">
    <property type="entry name" value="NAD(P)-bd_dom"/>
</dbReference>
<protein>
    <submittedName>
        <fullName evidence="3">NmrA family transcriptional regulator</fullName>
    </submittedName>
</protein>